<keyword evidence="7" id="KW-0449">Lipoprotein</keyword>
<feature type="chain" id="PRO_5009235324" evidence="9">
    <location>
        <begin position="22"/>
        <end position="476"/>
    </location>
</feature>
<evidence type="ECO:0000256" key="5">
    <source>
        <dbReference type="ARBA" id="ARBA00023136"/>
    </source>
</evidence>
<keyword evidence="3" id="KW-1003">Cell membrane</keyword>
<evidence type="ECO:0000259" key="10">
    <source>
        <dbReference type="Pfam" id="PF00913"/>
    </source>
</evidence>
<evidence type="ECO:0000256" key="1">
    <source>
        <dbReference type="ARBA" id="ARBA00002523"/>
    </source>
</evidence>
<dbReference type="SUPFAM" id="SSF58087">
    <property type="entry name" value="Variant surface glycoprotein (N-terminal domain)"/>
    <property type="match status" value="1"/>
</dbReference>
<name>A0A1G4I9M5_TRYEQ</name>
<keyword evidence="4" id="KW-0336">GPI-anchor</keyword>
<comment type="subcellular location">
    <subcellularLocation>
        <location evidence="2">Cell membrane</location>
        <topology evidence="2">Lipid-anchor</topology>
        <topology evidence="2">GPI-anchor</topology>
    </subcellularLocation>
</comment>
<evidence type="ECO:0000256" key="6">
    <source>
        <dbReference type="ARBA" id="ARBA00023180"/>
    </source>
</evidence>
<dbReference type="Gene3D" id="3.90.150.10">
    <property type="entry name" value="Variant Surface Glycoprotein, subunit A domain 1"/>
    <property type="match status" value="1"/>
</dbReference>
<dbReference type="GO" id="GO:0098552">
    <property type="term" value="C:side of membrane"/>
    <property type="evidence" value="ECO:0007669"/>
    <property type="project" value="UniProtKB-KW"/>
</dbReference>
<sequence>MELTKIVEALAVLLIIESSRASVHRTDSTAANACQAADDFAAITRAINRQVAELQNKIDEGHRTLLKLTVAAVAQSSRKEPAAALLLAESGSRLQAATMQLSNIKDRAATIANNIAKLGGLQEAVAELLNAKIPAKAPAAVAAGAAFGVDGFAIQLAGVGGKQSICNEHEKQAPRNKEAKVKVKNAYPITFYHATKADKTSGTNGNGPRACVRADTLTTACATSSSDQTNFLITGGPVTKAVQTQYTATQEAATKYTAQAKQTTEQFPPQNTVEALLNGLIELEADLNKLNFQTSSLLPTETINGEETKQALLQILKPGMAREKVSDHEKQIEELKKKLLKSDKTDAGTKLWQEIGKTTSPAVVAQSTKAEEISGIEDLGKLAATLGHYLVQETTKPSSKEQCNFNKEETGCDGKEQDKCNGKCEWKEINGKGECKSKTGEEGVKAENEGKTTTNTTGRNSFAIKKTPLLLAFLLS</sequence>
<dbReference type="SUPFAM" id="SSF118251">
    <property type="entry name" value="Variant surface glycoprotein MITAT 1.2, VSG 221, C-terminal domain"/>
    <property type="match status" value="1"/>
</dbReference>
<dbReference type="Proteomes" id="UP000195570">
    <property type="component" value="Unassembled WGS sequence"/>
</dbReference>
<keyword evidence="5" id="KW-0472">Membrane</keyword>
<evidence type="ECO:0000256" key="9">
    <source>
        <dbReference type="SAM" id="SignalP"/>
    </source>
</evidence>
<accession>A0A1G4I9M5</accession>
<comment type="caution">
    <text evidence="11">The sequence shown here is derived from an EMBL/GenBank/DDBJ whole genome shotgun (WGS) entry which is preliminary data.</text>
</comment>
<evidence type="ECO:0000313" key="11">
    <source>
        <dbReference type="EMBL" id="SCU68754.1"/>
    </source>
</evidence>
<keyword evidence="9" id="KW-0732">Signal</keyword>
<evidence type="ECO:0000256" key="8">
    <source>
        <dbReference type="SAM" id="MobiDB-lite"/>
    </source>
</evidence>
<proteinExistence type="predicted"/>
<protein>
    <submittedName>
        <fullName evidence="11">Variant surface glycoprotein (VSG), putative</fullName>
    </submittedName>
</protein>
<dbReference type="Gene3D" id="1.10.470.10">
    <property type="entry name" value="Variant Surface Glycoprotein, subunit A, domain 2"/>
    <property type="match status" value="1"/>
</dbReference>
<evidence type="ECO:0000313" key="12">
    <source>
        <dbReference type="Proteomes" id="UP000195570"/>
    </source>
</evidence>
<organism evidence="11 12">
    <name type="scientific">Trypanosoma equiperdum</name>
    <dbReference type="NCBI Taxonomy" id="5694"/>
    <lineage>
        <taxon>Eukaryota</taxon>
        <taxon>Discoba</taxon>
        <taxon>Euglenozoa</taxon>
        <taxon>Kinetoplastea</taxon>
        <taxon>Metakinetoplastina</taxon>
        <taxon>Trypanosomatida</taxon>
        <taxon>Trypanosomatidae</taxon>
        <taxon>Trypanosoma</taxon>
    </lineage>
</organism>
<comment type="function">
    <text evidence="1">VSG forms a coat on the surface of the parasite. The trypanosome evades the immune response of the host by expressing a series of antigenically distinct VSGs from an estimated 1000 VSG genes.</text>
</comment>
<gene>
    <name evidence="11" type="ORF">TEOVI_000481400</name>
</gene>
<dbReference type="InterPro" id="IPR001812">
    <property type="entry name" value="Trypano_VSG_A_N_dom"/>
</dbReference>
<keyword evidence="6" id="KW-0325">Glycoprotein</keyword>
<feature type="signal peptide" evidence="9">
    <location>
        <begin position="1"/>
        <end position="21"/>
    </location>
</feature>
<dbReference type="RefSeq" id="XP_067079847.1">
    <property type="nucleotide sequence ID" value="XM_067223746.1"/>
</dbReference>
<dbReference type="InterPro" id="IPR027446">
    <property type="entry name" value="VSG_C_dom_sf"/>
</dbReference>
<evidence type="ECO:0000256" key="2">
    <source>
        <dbReference type="ARBA" id="ARBA00004609"/>
    </source>
</evidence>
<reference evidence="11" key="1">
    <citation type="submission" date="2016-09" db="EMBL/GenBank/DDBJ databases">
        <authorList>
            <person name="Hebert L."/>
            <person name="Moumen B."/>
        </authorList>
    </citation>
    <scope>NUCLEOTIDE SEQUENCE [LARGE SCALE GENOMIC DNA]</scope>
    <source>
        <strain evidence="11">OVI</strain>
    </source>
</reference>
<evidence type="ECO:0000256" key="3">
    <source>
        <dbReference type="ARBA" id="ARBA00022475"/>
    </source>
</evidence>
<dbReference type="Pfam" id="PF00913">
    <property type="entry name" value="Trypan_glycop"/>
    <property type="match status" value="1"/>
</dbReference>
<evidence type="ECO:0000256" key="7">
    <source>
        <dbReference type="ARBA" id="ARBA00023288"/>
    </source>
</evidence>
<evidence type="ECO:0000256" key="4">
    <source>
        <dbReference type="ARBA" id="ARBA00022622"/>
    </source>
</evidence>
<dbReference type="AlphaFoldDB" id="A0A1G4I9M5"/>
<dbReference type="EMBL" id="CZPT02001055">
    <property type="protein sequence ID" value="SCU68754.1"/>
    <property type="molecule type" value="Genomic_DNA"/>
</dbReference>
<dbReference type="GO" id="GO:0005886">
    <property type="term" value="C:plasma membrane"/>
    <property type="evidence" value="ECO:0007669"/>
    <property type="project" value="UniProtKB-SubCell"/>
</dbReference>
<feature type="compositionally biased region" description="Basic and acidic residues" evidence="8">
    <location>
        <begin position="436"/>
        <end position="450"/>
    </location>
</feature>
<feature type="domain" description="Trypanosome variant surface glycoprotein A-type N-terminal" evidence="10">
    <location>
        <begin position="32"/>
        <end position="389"/>
    </location>
</feature>
<dbReference type="VEuPathDB" id="TriTrypDB:TEOVI_000481400"/>
<dbReference type="GO" id="GO:0042783">
    <property type="term" value="P:symbiont-mediated evasion of host immune response"/>
    <property type="evidence" value="ECO:0007669"/>
    <property type="project" value="InterPro"/>
</dbReference>
<keyword evidence="12" id="KW-1185">Reference proteome</keyword>
<dbReference type="GeneID" id="92378754"/>
<feature type="region of interest" description="Disordered" evidence="8">
    <location>
        <begin position="436"/>
        <end position="459"/>
    </location>
</feature>